<gene>
    <name evidence="1" type="ORF">BLA23254_07819</name>
</gene>
<name>A0A6P2T0E6_BURL3</name>
<accession>A0A6P2T0E6</accession>
<dbReference type="AlphaFoldDB" id="A0A6P2T0E6"/>
<evidence type="ECO:0008006" key="3">
    <source>
        <dbReference type="Google" id="ProtNLM"/>
    </source>
</evidence>
<evidence type="ECO:0000313" key="2">
    <source>
        <dbReference type="Proteomes" id="UP000494218"/>
    </source>
</evidence>
<dbReference type="Proteomes" id="UP000494218">
    <property type="component" value="Unassembled WGS sequence"/>
</dbReference>
<protein>
    <recommendedName>
        <fullName evidence="3">Transposase</fullName>
    </recommendedName>
</protein>
<dbReference type="EMBL" id="CABVPW010000071">
    <property type="protein sequence ID" value="VWC50907.1"/>
    <property type="molecule type" value="Genomic_DNA"/>
</dbReference>
<organism evidence="1 2">
    <name type="scientific">Burkholderia lata (strain ATCC 17760 / DSM 23089 / LMG 22485 / NCIMB 9086 / R18194 / 383)</name>
    <dbReference type="NCBI Taxonomy" id="482957"/>
    <lineage>
        <taxon>Bacteria</taxon>
        <taxon>Pseudomonadati</taxon>
        <taxon>Pseudomonadota</taxon>
        <taxon>Betaproteobacteria</taxon>
        <taxon>Burkholderiales</taxon>
        <taxon>Burkholderiaceae</taxon>
        <taxon>Burkholderia</taxon>
        <taxon>Burkholderia cepacia complex</taxon>
    </lineage>
</organism>
<proteinExistence type="predicted"/>
<evidence type="ECO:0000313" key="1">
    <source>
        <dbReference type="EMBL" id="VWC50907.1"/>
    </source>
</evidence>
<sequence>MMEYQNFINTNRRGKFGSIVTVGIDLSKNVFAVHGVGESAKAVLSNHVYLATRAH</sequence>
<reference evidence="1 2" key="1">
    <citation type="submission" date="2019-09" db="EMBL/GenBank/DDBJ databases">
        <authorList>
            <person name="Depoorter E."/>
        </authorList>
    </citation>
    <scope>NUCLEOTIDE SEQUENCE [LARGE SCALE GENOMIC DNA]</scope>
    <source>
        <strain evidence="1">LMG 23254</strain>
    </source>
</reference>